<dbReference type="RefSeq" id="XP_016610125.1">
    <property type="nucleotide sequence ID" value="XM_016750869.1"/>
</dbReference>
<dbReference type="OrthoDB" id="2121524at2759"/>
<organism evidence="2 3">
    <name type="scientific">Spizellomyces punctatus (strain DAOM BR117)</name>
    <dbReference type="NCBI Taxonomy" id="645134"/>
    <lineage>
        <taxon>Eukaryota</taxon>
        <taxon>Fungi</taxon>
        <taxon>Fungi incertae sedis</taxon>
        <taxon>Chytridiomycota</taxon>
        <taxon>Chytridiomycota incertae sedis</taxon>
        <taxon>Chytridiomycetes</taxon>
        <taxon>Spizellomycetales</taxon>
        <taxon>Spizellomycetaceae</taxon>
        <taxon>Spizellomyces</taxon>
    </lineage>
</organism>
<name>A0A0L0HKY7_SPIPD</name>
<sequence length="265" mass="28228">MSRHILFLAVAAALQGTTTAFIRGNQEFSSNNCQGMANKVDWIIQNKNKDWSADNCKNLAATGCTADQAVLTNFGANSTWMPCIDPEGNNPDRVNGDFFPEGANGGTFAILTEYDNSIGAERCKTIKNKDSTTDNWVRTARLADGQCRDAGPQRYMRLSCQKDGSVYIRDYCNSTCGNCKYNSMVGYAGSSTCGEIGDNSGASSIVGGYCVTASKGGFPSEKPKRGWKPPNPTGPDQFVTAAAVQSSALMGTLMGAMLLAIVSII</sequence>
<dbReference type="AlphaFoldDB" id="A0A0L0HKY7"/>
<accession>A0A0L0HKY7</accession>
<keyword evidence="1" id="KW-0732">Signal</keyword>
<gene>
    <name evidence="2" type="ORF">SPPG_02587</name>
</gene>
<protein>
    <submittedName>
        <fullName evidence="2">Uncharacterized protein</fullName>
    </submittedName>
</protein>
<dbReference type="VEuPathDB" id="FungiDB:SPPG_02587"/>
<feature type="chain" id="PRO_5005540046" evidence="1">
    <location>
        <begin position="21"/>
        <end position="265"/>
    </location>
</feature>
<evidence type="ECO:0000313" key="2">
    <source>
        <dbReference type="EMBL" id="KND02086.1"/>
    </source>
</evidence>
<keyword evidence="3" id="KW-1185">Reference proteome</keyword>
<reference evidence="2 3" key="1">
    <citation type="submission" date="2009-08" db="EMBL/GenBank/DDBJ databases">
        <title>The Genome Sequence of Spizellomyces punctatus strain DAOM BR117.</title>
        <authorList>
            <consortium name="The Broad Institute Genome Sequencing Platform"/>
            <person name="Russ C."/>
            <person name="Cuomo C."/>
            <person name="Shea T."/>
            <person name="Young S.K."/>
            <person name="Zeng Q."/>
            <person name="Koehrsen M."/>
            <person name="Haas B."/>
            <person name="Borodovsky M."/>
            <person name="Guigo R."/>
            <person name="Alvarado L."/>
            <person name="Berlin A."/>
            <person name="Bochicchio J."/>
            <person name="Borenstein D."/>
            <person name="Chapman S."/>
            <person name="Chen Z."/>
            <person name="Engels R."/>
            <person name="Freedman E."/>
            <person name="Gellesch M."/>
            <person name="Goldberg J."/>
            <person name="Griggs A."/>
            <person name="Gujja S."/>
            <person name="Heiman D."/>
            <person name="Hepburn T."/>
            <person name="Howarth C."/>
            <person name="Jen D."/>
            <person name="Larson L."/>
            <person name="Lewis B."/>
            <person name="Mehta T."/>
            <person name="Park D."/>
            <person name="Pearson M."/>
            <person name="Roberts A."/>
            <person name="Saif S."/>
            <person name="Shenoy N."/>
            <person name="Sisk P."/>
            <person name="Stolte C."/>
            <person name="Sykes S."/>
            <person name="Thomson T."/>
            <person name="Walk T."/>
            <person name="White J."/>
            <person name="Yandava C."/>
            <person name="Burger G."/>
            <person name="Gray M.W."/>
            <person name="Holland P.W.H."/>
            <person name="King N."/>
            <person name="Lang F.B.F."/>
            <person name="Roger A.J."/>
            <person name="Ruiz-Trillo I."/>
            <person name="Lander E."/>
            <person name="Nusbaum C."/>
        </authorList>
    </citation>
    <scope>NUCLEOTIDE SEQUENCE [LARGE SCALE GENOMIC DNA]</scope>
    <source>
        <strain evidence="2 3">DAOM BR117</strain>
    </source>
</reference>
<evidence type="ECO:0000256" key="1">
    <source>
        <dbReference type="SAM" id="SignalP"/>
    </source>
</evidence>
<dbReference type="GeneID" id="27686162"/>
<dbReference type="EMBL" id="KQ257453">
    <property type="protein sequence ID" value="KND02086.1"/>
    <property type="molecule type" value="Genomic_DNA"/>
</dbReference>
<proteinExistence type="predicted"/>
<dbReference type="InParanoid" id="A0A0L0HKY7"/>
<evidence type="ECO:0000313" key="3">
    <source>
        <dbReference type="Proteomes" id="UP000053201"/>
    </source>
</evidence>
<feature type="signal peptide" evidence="1">
    <location>
        <begin position="1"/>
        <end position="20"/>
    </location>
</feature>
<dbReference type="Proteomes" id="UP000053201">
    <property type="component" value="Unassembled WGS sequence"/>
</dbReference>